<name>A0A820FXA7_9BILA</name>
<accession>A0A820FXA7</accession>
<organism evidence="2 3">
    <name type="scientific">Adineta steineri</name>
    <dbReference type="NCBI Taxonomy" id="433720"/>
    <lineage>
        <taxon>Eukaryota</taxon>
        <taxon>Metazoa</taxon>
        <taxon>Spiralia</taxon>
        <taxon>Gnathifera</taxon>
        <taxon>Rotifera</taxon>
        <taxon>Eurotatoria</taxon>
        <taxon>Bdelloidea</taxon>
        <taxon>Adinetida</taxon>
        <taxon>Adinetidae</taxon>
        <taxon>Adineta</taxon>
    </lineage>
</organism>
<sequence length="171" mass="18405">MEQATGSPKGSVNLTGIGKAKAASIKGRRRRRDIQCDKTDRSGDAIVFDIVLDYPNNLECHTLNSDDGSYIPVDLCHVQPYPNINSNDDETKSAKGVTIEPTTTIATTTTTTETTITTAKRTTTTAKKTITTTKRTTTAKKTTTTTKRTTTTTKKPTTTTPPMPTTTASTT</sequence>
<feature type="non-terminal residue" evidence="2">
    <location>
        <position position="171"/>
    </location>
</feature>
<evidence type="ECO:0000256" key="1">
    <source>
        <dbReference type="SAM" id="MobiDB-lite"/>
    </source>
</evidence>
<evidence type="ECO:0000313" key="2">
    <source>
        <dbReference type="EMBL" id="CAF4269463.1"/>
    </source>
</evidence>
<evidence type="ECO:0000313" key="3">
    <source>
        <dbReference type="Proteomes" id="UP000663881"/>
    </source>
</evidence>
<feature type="compositionally biased region" description="Low complexity" evidence="1">
    <location>
        <begin position="134"/>
        <end position="158"/>
    </location>
</feature>
<reference evidence="2" key="1">
    <citation type="submission" date="2021-02" db="EMBL/GenBank/DDBJ databases">
        <authorList>
            <person name="Nowell W R."/>
        </authorList>
    </citation>
    <scope>NUCLEOTIDE SEQUENCE</scope>
</reference>
<feature type="region of interest" description="Disordered" evidence="1">
    <location>
        <begin position="1"/>
        <end position="34"/>
    </location>
</feature>
<dbReference type="AlphaFoldDB" id="A0A820FXA7"/>
<dbReference type="Proteomes" id="UP000663881">
    <property type="component" value="Unassembled WGS sequence"/>
</dbReference>
<feature type="region of interest" description="Disordered" evidence="1">
    <location>
        <begin position="134"/>
        <end position="171"/>
    </location>
</feature>
<comment type="caution">
    <text evidence="2">The sequence shown here is derived from an EMBL/GenBank/DDBJ whole genome shotgun (WGS) entry which is preliminary data.</text>
</comment>
<protein>
    <submittedName>
        <fullName evidence="2">Uncharacterized protein</fullName>
    </submittedName>
</protein>
<dbReference type="EMBL" id="CAJOAY010013744">
    <property type="protein sequence ID" value="CAF4269463.1"/>
    <property type="molecule type" value="Genomic_DNA"/>
</dbReference>
<feature type="compositionally biased region" description="Polar residues" evidence="1">
    <location>
        <begin position="1"/>
        <end position="14"/>
    </location>
</feature>
<gene>
    <name evidence="2" type="ORF">OKA104_LOCUS44583</name>
</gene>
<proteinExistence type="predicted"/>